<proteinExistence type="predicted"/>
<sequence>DNSRPLCSFWKIDTPTLSHWSQDGCRLIFGNGSHTMCECDHLTNFAVLMDVTGVELPEEHELALRVITYVGCIISIICLILAWITFTIFKNLQCDRNTIHKNLVLTLLLAEVLFVGGIAQTQPRLLCGLVAGGLHFLFLSAFAWMCLEGVQLYVMLVQVFEHERSRIKSYYLFGYGVPLVVVAVSAAVYHQGYGTDRHCWLTTDHYFVMSFVGPACAVVLFCLRMFCYDLFFVFLLQFLYSHHICSLSQCFYNAACVFMCGPYVNNYNCCFGAWLKGAVVLVVLLGLTWAFGLLYLDQQTVAWAYVFTVLNSLQGMFIFLFHCLKNDKVQKEYRKVARHTTWLPNCIRVNYGGYNLRASSSRPNSSGSGNYLSKLFGTKRRSAASTNSSAKPFLSTDQQRKSDINSGSRCSANCETAS</sequence>
<keyword evidence="3" id="KW-0732">Signal</keyword>
<feature type="non-terminal residue" evidence="11">
    <location>
        <position position="418"/>
    </location>
</feature>
<feature type="domain" description="G-protein coupled receptors family 2 profile 2" evidence="10">
    <location>
        <begin position="64"/>
        <end position="326"/>
    </location>
</feature>
<feature type="compositionally biased region" description="Polar residues" evidence="7">
    <location>
        <begin position="404"/>
        <end position="418"/>
    </location>
</feature>
<feature type="transmembrane region" description="Helical" evidence="8">
    <location>
        <begin position="302"/>
        <end position="324"/>
    </location>
</feature>
<feature type="transmembrane region" description="Helical" evidence="8">
    <location>
        <begin position="169"/>
        <end position="191"/>
    </location>
</feature>
<dbReference type="PROSITE" id="PS00650">
    <property type="entry name" value="G_PROTEIN_RECEP_F2_2"/>
    <property type="match status" value="1"/>
</dbReference>
<dbReference type="PROSITE" id="PS50221">
    <property type="entry name" value="GAIN_B"/>
    <property type="match status" value="1"/>
</dbReference>
<reference evidence="11 12" key="1">
    <citation type="submission" date="2019-01" db="EMBL/GenBank/DDBJ databases">
        <title>A draft genome assembly of the solar-powered sea slug Elysia chlorotica.</title>
        <authorList>
            <person name="Cai H."/>
            <person name="Li Q."/>
            <person name="Fang X."/>
            <person name="Li J."/>
            <person name="Curtis N.E."/>
            <person name="Altenburger A."/>
            <person name="Shibata T."/>
            <person name="Feng M."/>
            <person name="Maeda T."/>
            <person name="Schwartz J.A."/>
            <person name="Shigenobu S."/>
            <person name="Lundholm N."/>
            <person name="Nishiyama T."/>
            <person name="Yang H."/>
            <person name="Hasebe M."/>
            <person name="Li S."/>
            <person name="Pierce S.K."/>
            <person name="Wang J."/>
        </authorList>
    </citation>
    <scope>NUCLEOTIDE SEQUENCE [LARGE SCALE GENOMIC DNA]</scope>
    <source>
        <strain evidence="11">EC2010</strain>
        <tissue evidence="11">Whole organism of an adult</tissue>
    </source>
</reference>
<dbReference type="EMBL" id="RQTK01000204">
    <property type="protein sequence ID" value="RUS84480.1"/>
    <property type="molecule type" value="Genomic_DNA"/>
</dbReference>
<name>A0A433TSG8_ELYCH</name>
<dbReference type="PRINTS" id="PR00249">
    <property type="entry name" value="GPCRSECRETIN"/>
</dbReference>
<dbReference type="InterPro" id="IPR000832">
    <property type="entry name" value="GPCR_2_secretin-like"/>
</dbReference>
<dbReference type="Gene3D" id="1.20.1070.10">
    <property type="entry name" value="Rhodopsin 7-helix transmembrane proteins"/>
    <property type="match status" value="1"/>
</dbReference>
<feature type="transmembrane region" description="Helical" evidence="8">
    <location>
        <begin position="66"/>
        <end position="89"/>
    </location>
</feature>
<dbReference type="PROSITE" id="PS50261">
    <property type="entry name" value="G_PROTEIN_RECEP_F2_4"/>
    <property type="match status" value="1"/>
</dbReference>
<dbReference type="OrthoDB" id="1100386at2759"/>
<dbReference type="Gene3D" id="2.60.220.50">
    <property type="match status" value="1"/>
</dbReference>
<dbReference type="InterPro" id="IPR017983">
    <property type="entry name" value="GPCR_2_secretin-like_CS"/>
</dbReference>
<organism evidence="11 12">
    <name type="scientific">Elysia chlorotica</name>
    <name type="common">Eastern emerald elysia</name>
    <name type="synonym">Sea slug</name>
    <dbReference type="NCBI Taxonomy" id="188477"/>
    <lineage>
        <taxon>Eukaryota</taxon>
        <taxon>Metazoa</taxon>
        <taxon>Spiralia</taxon>
        <taxon>Lophotrochozoa</taxon>
        <taxon>Mollusca</taxon>
        <taxon>Gastropoda</taxon>
        <taxon>Heterobranchia</taxon>
        <taxon>Euthyneura</taxon>
        <taxon>Panpulmonata</taxon>
        <taxon>Sacoglossa</taxon>
        <taxon>Placobranchoidea</taxon>
        <taxon>Plakobranchidae</taxon>
        <taxon>Elysia</taxon>
    </lineage>
</organism>
<evidence type="ECO:0000256" key="6">
    <source>
        <dbReference type="ARBA" id="ARBA00023157"/>
    </source>
</evidence>
<gene>
    <name evidence="11" type="ORF">EGW08_007776</name>
</gene>
<evidence type="ECO:0000256" key="3">
    <source>
        <dbReference type="ARBA" id="ARBA00022729"/>
    </source>
</evidence>
<evidence type="ECO:0008006" key="13">
    <source>
        <dbReference type="Google" id="ProtNLM"/>
    </source>
</evidence>
<dbReference type="Pfam" id="PF01825">
    <property type="entry name" value="GPS"/>
    <property type="match status" value="1"/>
</dbReference>
<evidence type="ECO:0000313" key="12">
    <source>
        <dbReference type="Proteomes" id="UP000271974"/>
    </source>
</evidence>
<dbReference type="PANTHER" id="PTHR12011:SF471">
    <property type="entry name" value="G-PROTEIN COUPLED RECEPTORS FAMILY 2 PROFILE 2 DOMAIN-CONTAINING PROTEIN"/>
    <property type="match status" value="1"/>
</dbReference>
<dbReference type="GO" id="GO:0005886">
    <property type="term" value="C:plasma membrane"/>
    <property type="evidence" value="ECO:0007669"/>
    <property type="project" value="TreeGrafter"/>
</dbReference>
<dbReference type="PANTHER" id="PTHR12011">
    <property type="entry name" value="ADHESION G-PROTEIN COUPLED RECEPTOR"/>
    <property type="match status" value="1"/>
</dbReference>
<evidence type="ECO:0000256" key="1">
    <source>
        <dbReference type="ARBA" id="ARBA00004141"/>
    </source>
</evidence>
<dbReference type="GO" id="GO:0004930">
    <property type="term" value="F:G protein-coupled receptor activity"/>
    <property type="evidence" value="ECO:0007669"/>
    <property type="project" value="InterPro"/>
</dbReference>
<keyword evidence="12" id="KW-1185">Reference proteome</keyword>
<dbReference type="InterPro" id="IPR000203">
    <property type="entry name" value="GPS"/>
</dbReference>
<comment type="caution">
    <text evidence="11">The sequence shown here is derived from an EMBL/GenBank/DDBJ whole genome shotgun (WGS) entry which is preliminary data.</text>
</comment>
<dbReference type="InterPro" id="IPR057244">
    <property type="entry name" value="GAIN_B"/>
</dbReference>
<evidence type="ECO:0000256" key="2">
    <source>
        <dbReference type="ARBA" id="ARBA00022692"/>
    </source>
</evidence>
<evidence type="ECO:0000256" key="4">
    <source>
        <dbReference type="ARBA" id="ARBA00022989"/>
    </source>
</evidence>
<evidence type="ECO:0000256" key="8">
    <source>
        <dbReference type="SAM" id="Phobius"/>
    </source>
</evidence>
<evidence type="ECO:0000259" key="10">
    <source>
        <dbReference type="PROSITE" id="PS50261"/>
    </source>
</evidence>
<dbReference type="AlphaFoldDB" id="A0A433TSG8"/>
<dbReference type="InterPro" id="IPR046338">
    <property type="entry name" value="GAIN_dom_sf"/>
</dbReference>
<protein>
    <recommendedName>
        <fullName evidence="13">G-protein coupled receptors family 2 profile 2 domain-containing protein</fullName>
    </recommendedName>
</protein>
<feature type="region of interest" description="Disordered" evidence="7">
    <location>
        <begin position="382"/>
        <end position="418"/>
    </location>
</feature>
<dbReference type="GO" id="GO:0007189">
    <property type="term" value="P:adenylate cyclase-activating G protein-coupled receptor signaling pathway"/>
    <property type="evidence" value="ECO:0007669"/>
    <property type="project" value="TreeGrafter"/>
</dbReference>
<feature type="transmembrane region" description="Helical" evidence="8">
    <location>
        <begin position="211"/>
        <end position="236"/>
    </location>
</feature>
<dbReference type="FunFam" id="1.20.1070.10:FF:000200">
    <property type="entry name" value="Adhesion G protein-coupled receptor L3"/>
    <property type="match status" value="1"/>
</dbReference>
<evidence type="ECO:0000313" key="11">
    <source>
        <dbReference type="EMBL" id="RUS84480.1"/>
    </source>
</evidence>
<dbReference type="SMART" id="SM00303">
    <property type="entry name" value="GPS"/>
    <property type="match status" value="1"/>
</dbReference>
<evidence type="ECO:0000256" key="5">
    <source>
        <dbReference type="ARBA" id="ARBA00023136"/>
    </source>
</evidence>
<feature type="non-terminal residue" evidence="11">
    <location>
        <position position="1"/>
    </location>
</feature>
<dbReference type="InterPro" id="IPR017981">
    <property type="entry name" value="GPCR_2-like_7TM"/>
</dbReference>
<evidence type="ECO:0000256" key="7">
    <source>
        <dbReference type="SAM" id="MobiDB-lite"/>
    </source>
</evidence>
<feature type="transmembrane region" description="Helical" evidence="8">
    <location>
        <begin position="101"/>
        <end position="121"/>
    </location>
</feature>
<keyword evidence="2 8" id="KW-0812">Transmembrane</keyword>
<dbReference type="Proteomes" id="UP000271974">
    <property type="component" value="Unassembled WGS sequence"/>
</dbReference>
<evidence type="ECO:0000259" key="9">
    <source>
        <dbReference type="PROSITE" id="PS50221"/>
    </source>
</evidence>
<dbReference type="STRING" id="188477.A0A433TSG8"/>
<comment type="subcellular location">
    <subcellularLocation>
        <location evidence="1">Membrane</location>
        <topology evidence="1">Multi-pass membrane protein</topology>
    </subcellularLocation>
</comment>
<feature type="transmembrane region" description="Helical" evidence="8">
    <location>
        <begin position="273"/>
        <end position="296"/>
    </location>
</feature>
<feature type="domain" description="GAIN-B" evidence="9">
    <location>
        <begin position="1"/>
        <end position="55"/>
    </location>
</feature>
<dbReference type="GO" id="GO:0007166">
    <property type="term" value="P:cell surface receptor signaling pathway"/>
    <property type="evidence" value="ECO:0007669"/>
    <property type="project" value="InterPro"/>
</dbReference>
<keyword evidence="4 8" id="KW-1133">Transmembrane helix</keyword>
<feature type="transmembrane region" description="Helical" evidence="8">
    <location>
        <begin position="133"/>
        <end position="157"/>
    </location>
</feature>
<dbReference type="Pfam" id="PF00002">
    <property type="entry name" value="7tm_2"/>
    <property type="match status" value="1"/>
</dbReference>
<keyword evidence="6" id="KW-1015">Disulfide bond</keyword>
<keyword evidence="5 8" id="KW-0472">Membrane</keyword>
<accession>A0A433TSG8</accession>